<evidence type="ECO:0000313" key="1">
    <source>
        <dbReference type="EMBL" id="KAH3833899.1"/>
    </source>
</evidence>
<keyword evidence="2" id="KW-1185">Reference proteome</keyword>
<accession>A0A9D4K6N2</accession>
<dbReference type="EMBL" id="JAIWYP010000004">
    <property type="protein sequence ID" value="KAH3833899.1"/>
    <property type="molecule type" value="Genomic_DNA"/>
</dbReference>
<sequence>MLRQDTEIGRAERIERIVSVLAKEECTEDKWNHAAIRRVKTSQESARSDHIKSMPMSASKEIPEHLINLFERSTLGRGH</sequence>
<gene>
    <name evidence="1" type="ORF">DPMN_107215</name>
</gene>
<dbReference type="Proteomes" id="UP000828390">
    <property type="component" value="Unassembled WGS sequence"/>
</dbReference>
<proteinExistence type="predicted"/>
<organism evidence="1 2">
    <name type="scientific">Dreissena polymorpha</name>
    <name type="common">Zebra mussel</name>
    <name type="synonym">Mytilus polymorpha</name>
    <dbReference type="NCBI Taxonomy" id="45954"/>
    <lineage>
        <taxon>Eukaryota</taxon>
        <taxon>Metazoa</taxon>
        <taxon>Spiralia</taxon>
        <taxon>Lophotrochozoa</taxon>
        <taxon>Mollusca</taxon>
        <taxon>Bivalvia</taxon>
        <taxon>Autobranchia</taxon>
        <taxon>Heteroconchia</taxon>
        <taxon>Euheterodonta</taxon>
        <taxon>Imparidentia</taxon>
        <taxon>Neoheterodontei</taxon>
        <taxon>Myida</taxon>
        <taxon>Dreissenoidea</taxon>
        <taxon>Dreissenidae</taxon>
        <taxon>Dreissena</taxon>
    </lineage>
</organism>
<protein>
    <submittedName>
        <fullName evidence="1">Uncharacterized protein</fullName>
    </submittedName>
</protein>
<dbReference type="AlphaFoldDB" id="A0A9D4K6N2"/>
<reference evidence="1" key="2">
    <citation type="submission" date="2020-11" db="EMBL/GenBank/DDBJ databases">
        <authorList>
            <person name="McCartney M.A."/>
            <person name="Auch B."/>
            <person name="Kono T."/>
            <person name="Mallez S."/>
            <person name="Becker A."/>
            <person name="Gohl D.M."/>
            <person name="Silverstein K.A.T."/>
            <person name="Koren S."/>
            <person name="Bechman K.B."/>
            <person name="Herman A."/>
            <person name="Abrahante J.E."/>
            <person name="Garbe J."/>
        </authorList>
    </citation>
    <scope>NUCLEOTIDE SEQUENCE</scope>
    <source>
        <strain evidence="1">Duluth1</strain>
        <tissue evidence="1">Whole animal</tissue>
    </source>
</reference>
<name>A0A9D4K6N2_DREPO</name>
<evidence type="ECO:0000313" key="2">
    <source>
        <dbReference type="Proteomes" id="UP000828390"/>
    </source>
</evidence>
<comment type="caution">
    <text evidence="1">The sequence shown here is derived from an EMBL/GenBank/DDBJ whole genome shotgun (WGS) entry which is preliminary data.</text>
</comment>
<reference evidence="1" key="1">
    <citation type="journal article" date="2019" name="bioRxiv">
        <title>The Genome of the Zebra Mussel, Dreissena polymorpha: A Resource for Invasive Species Research.</title>
        <authorList>
            <person name="McCartney M.A."/>
            <person name="Auch B."/>
            <person name="Kono T."/>
            <person name="Mallez S."/>
            <person name="Zhang Y."/>
            <person name="Obille A."/>
            <person name="Becker A."/>
            <person name="Abrahante J.E."/>
            <person name="Garbe J."/>
            <person name="Badalamenti J.P."/>
            <person name="Herman A."/>
            <person name="Mangelson H."/>
            <person name="Liachko I."/>
            <person name="Sullivan S."/>
            <person name="Sone E.D."/>
            <person name="Koren S."/>
            <person name="Silverstein K.A.T."/>
            <person name="Beckman K.B."/>
            <person name="Gohl D.M."/>
        </authorList>
    </citation>
    <scope>NUCLEOTIDE SEQUENCE</scope>
    <source>
        <strain evidence="1">Duluth1</strain>
        <tissue evidence="1">Whole animal</tissue>
    </source>
</reference>